<comment type="similarity">
    <text evidence="1">Belongs to the alpha-carbonic anhydrase family.</text>
</comment>
<feature type="domain" description="Alpha-carbonic anhydrase" evidence="8">
    <location>
        <begin position="1"/>
        <end position="243"/>
    </location>
</feature>
<dbReference type="InterPro" id="IPR036398">
    <property type="entry name" value="CA_dom_sf"/>
</dbReference>
<evidence type="ECO:0000259" key="8">
    <source>
        <dbReference type="PROSITE" id="PS51144"/>
    </source>
</evidence>
<keyword evidence="10" id="KW-1185">Reference proteome</keyword>
<feature type="chain" id="PRO_5045536023" description="carbonic anhydrase" evidence="7">
    <location>
        <begin position="26"/>
        <end position="243"/>
    </location>
</feature>
<keyword evidence="4" id="KW-0862">Zinc</keyword>
<evidence type="ECO:0000313" key="10">
    <source>
        <dbReference type="Proteomes" id="UP001596540"/>
    </source>
</evidence>
<dbReference type="PROSITE" id="PS51144">
    <property type="entry name" value="ALPHA_CA_2"/>
    <property type="match status" value="1"/>
</dbReference>
<reference evidence="10" key="1">
    <citation type="journal article" date="2019" name="Int. J. Syst. Evol. Microbiol.">
        <title>The Global Catalogue of Microorganisms (GCM) 10K type strain sequencing project: providing services to taxonomists for standard genome sequencing and annotation.</title>
        <authorList>
            <consortium name="The Broad Institute Genomics Platform"/>
            <consortium name="The Broad Institute Genome Sequencing Center for Infectious Disease"/>
            <person name="Wu L."/>
            <person name="Ma J."/>
        </authorList>
    </citation>
    <scope>NUCLEOTIDE SEQUENCE [LARGE SCALE GENOMIC DNA]</scope>
    <source>
        <strain evidence="10">CGMCC 4.7382</strain>
    </source>
</reference>
<keyword evidence="7" id="KW-0732">Signal</keyword>
<dbReference type="SMART" id="SM01057">
    <property type="entry name" value="Carb_anhydrase"/>
    <property type="match status" value="1"/>
</dbReference>
<dbReference type="CDD" id="cd03124">
    <property type="entry name" value="alpha_CA_prokaryotic_like"/>
    <property type="match status" value="1"/>
</dbReference>
<feature type="signal peptide" evidence="7">
    <location>
        <begin position="1"/>
        <end position="25"/>
    </location>
</feature>
<evidence type="ECO:0000256" key="4">
    <source>
        <dbReference type="ARBA" id="ARBA00022833"/>
    </source>
</evidence>
<sequence length="243" mass="25350">MRSMPLALSALSAGVLALAAGPALAGTGQQSPIDIPTADVPVDASLPALEIDYPEATTVTVEYIRKDADDPEGCTTRDPEETIEAHVPHGAASVTVGGKEFELQQLHFHTPSEHLVDGDATPVEQHLVHQAADGELLVLGVRIEQGAPSEVDTVLADPPAECGPDSERAGVDLRALLPEDLSSYRYTGSLTTSPFTGGVNWAVFAETVTASPGAIGDLDAVFPEHNARDVQPLTGPIALRPQS</sequence>
<dbReference type="InterPro" id="IPR001148">
    <property type="entry name" value="CA_dom"/>
</dbReference>
<dbReference type="EC" id="4.2.1.1" evidence="2"/>
<evidence type="ECO:0000256" key="1">
    <source>
        <dbReference type="ARBA" id="ARBA00010718"/>
    </source>
</evidence>
<dbReference type="InterPro" id="IPR023561">
    <property type="entry name" value="Carbonic_anhydrase_a-class"/>
</dbReference>
<keyword evidence="3" id="KW-0479">Metal-binding</keyword>
<dbReference type="Proteomes" id="UP001596540">
    <property type="component" value="Unassembled WGS sequence"/>
</dbReference>
<proteinExistence type="inferred from homology"/>
<comment type="catalytic activity">
    <reaction evidence="6">
        <text>hydrogencarbonate + H(+) = CO2 + H2O</text>
        <dbReference type="Rhea" id="RHEA:10748"/>
        <dbReference type="ChEBI" id="CHEBI:15377"/>
        <dbReference type="ChEBI" id="CHEBI:15378"/>
        <dbReference type="ChEBI" id="CHEBI:16526"/>
        <dbReference type="ChEBI" id="CHEBI:17544"/>
        <dbReference type="EC" id="4.2.1.1"/>
    </reaction>
</comment>
<dbReference type="Gene3D" id="3.10.200.10">
    <property type="entry name" value="Alpha carbonic anhydrase"/>
    <property type="match status" value="1"/>
</dbReference>
<dbReference type="RefSeq" id="WP_379873722.1">
    <property type="nucleotide sequence ID" value="NZ_JBHTBH010000015.1"/>
</dbReference>
<name>A0ABW2KPX0_9ACTN</name>
<evidence type="ECO:0000256" key="5">
    <source>
        <dbReference type="ARBA" id="ARBA00023239"/>
    </source>
</evidence>
<evidence type="ECO:0000256" key="2">
    <source>
        <dbReference type="ARBA" id="ARBA00012925"/>
    </source>
</evidence>
<dbReference type="PANTHER" id="PTHR18952:SF265">
    <property type="entry name" value="CARBONIC ANHYDRASE"/>
    <property type="match status" value="1"/>
</dbReference>
<evidence type="ECO:0000256" key="3">
    <source>
        <dbReference type="ARBA" id="ARBA00022723"/>
    </source>
</evidence>
<evidence type="ECO:0000256" key="6">
    <source>
        <dbReference type="ARBA" id="ARBA00048348"/>
    </source>
</evidence>
<dbReference type="InterPro" id="IPR041891">
    <property type="entry name" value="Alpha_CA_prokaryot-like"/>
</dbReference>
<dbReference type="EMBL" id="JBHTBH010000015">
    <property type="protein sequence ID" value="MFC7331084.1"/>
    <property type="molecule type" value="Genomic_DNA"/>
</dbReference>
<accession>A0ABW2KPX0</accession>
<evidence type="ECO:0000313" key="9">
    <source>
        <dbReference type="EMBL" id="MFC7331084.1"/>
    </source>
</evidence>
<gene>
    <name evidence="9" type="ORF">ACFQRF_25425</name>
</gene>
<evidence type="ECO:0000256" key="7">
    <source>
        <dbReference type="SAM" id="SignalP"/>
    </source>
</evidence>
<organism evidence="9 10">
    <name type="scientific">Marinactinospora rubrisoli</name>
    <dbReference type="NCBI Taxonomy" id="2715399"/>
    <lineage>
        <taxon>Bacteria</taxon>
        <taxon>Bacillati</taxon>
        <taxon>Actinomycetota</taxon>
        <taxon>Actinomycetes</taxon>
        <taxon>Streptosporangiales</taxon>
        <taxon>Nocardiopsidaceae</taxon>
        <taxon>Marinactinospora</taxon>
    </lineage>
</organism>
<dbReference type="SUPFAM" id="SSF51069">
    <property type="entry name" value="Carbonic anhydrase"/>
    <property type="match status" value="1"/>
</dbReference>
<dbReference type="Pfam" id="PF00194">
    <property type="entry name" value="Carb_anhydrase"/>
    <property type="match status" value="1"/>
</dbReference>
<comment type="caution">
    <text evidence="9">The sequence shown here is derived from an EMBL/GenBank/DDBJ whole genome shotgun (WGS) entry which is preliminary data.</text>
</comment>
<keyword evidence="5" id="KW-0456">Lyase</keyword>
<protein>
    <recommendedName>
        <fullName evidence="2">carbonic anhydrase</fullName>
        <ecNumber evidence="2">4.2.1.1</ecNumber>
    </recommendedName>
</protein>
<dbReference type="PANTHER" id="PTHR18952">
    <property type="entry name" value="CARBONIC ANHYDRASE"/>
    <property type="match status" value="1"/>
</dbReference>